<evidence type="ECO:0000313" key="2">
    <source>
        <dbReference type="EMBL" id="GMS94560.1"/>
    </source>
</evidence>
<keyword evidence="1" id="KW-1133">Transmembrane helix</keyword>
<keyword evidence="1" id="KW-0472">Membrane</keyword>
<feature type="non-terminal residue" evidence="2">
    <location>
        <position position="89"/>
    </location>
</feature>
<evidence type="ECO:0008006" key="4">
    <source>
        <dbReference type="Google" id="ProtNLM"/>
    </source>
</evidence>
<reference evidence="2" key="1">
    <citation type="submission" date="2023-10" db="EMBL/GenBank/DDBJ databases">
        <title>Genome assembly of Pristionchus species.</title>
        <authorList>
            <person name="Yoshida K."/>
            <person name="Sommer R.J."/>
        </authorList>
    </citation>
    <scope>NUCLEOTIDE SEQUENCE</scope>
    <source>
        <strain evidence="2">RS0144</strain>
    </source>
</reference>
<sequence length="89" mass="9882">MDSDRFELATILVHLASMFGFITNIISLVTIKKCLSLCKHRIYFRFGIICGALAVNNSVVLVMNSVWYLMPDSGIFKFGSMASRAVGMV</sequence>
<protein>
    <recommendedName>
        <fullName evidence="4">G protein-coupled receptor</fullName>
    </recommendedName>
</protein>
<organism evidence="2 3">
    <name type="scientific">Pristionchus entomophagus</name>
    <dbReference type="NCBI Taxonomy" id="358040"/>
    <lineage>
        <taxon>Eukaryota</taxon>
        <taxon>Metazoa</taxon>
        <taxon>Ecdysozoa</taxon>
        <taxon>Nematoda</taxon>
        <taxon>Chromadorea</taxon>
        <taxon>Rhabditida</taxon>
        <taxon>Rhabditina</taxon>
        <taxon>Diplogasteromorpha</taxon>
        <taxon>Diplogasteroidea</taxon>
        <taxon>Neodiplogasteridae</taxon>
        <taxon>Pristionchus</taxon>
    </lineage>
</organism>
<comment type="caution">
    <text evidence="2">The sequence shown here is derived from an EMBL/GenBank/DDBJ whole genome shotgun (WGS) entry which is preliminary data.</text>
</comment>
<gene>
    <name evidence="2" type="ORF">PENTCL1PPCAC_16735</name>
</gene>
<evidence type="ECO:0000313" key="3">
    <source>
        <dbReference type="Proteomes" id="UP001432027"/>
    </source>
</evidence>
<keyword evidence="3" id="KW-1185">Reference proteome</keyword>
<dbReference type="EMBL" id="BTSX01000004">
    <property type="protein sequence ID" value="GMS94560.1"/>
    <property type="molecule type" value="Genomic_DNA"/>
</dbReference>
<evidence type="ECO:0000256" key="1">
    <source>
        <dbReference type="SAM" id="Phobius"/>
    </source>
</evidence>
<dbReference type="Proteomes" id="UP001432027">
    <property type="component" value="Unassembled WGS sequence"/>
</dbReference>
<name>A0AAV5TJR8_9BILA</name>
<accession>A0AAV5TJR8</accession>
<feature type="transmembrane region" description="Helical" evidence="1">
    <location>
        <begin position="12"/>
        <end position="31"/>
    </location>
</feature>
<dbReference type="AlphaFoldDB" id="A0AAV5TJR8"/>
<feature type="transmembrane region" description="Helical" evidence="1">
    <location>
        <begin position="43"/>
        <end position="70"/>
    </location>
</feature>
<keyword evidence="1" id="KW-0812">Transmembrane</keyword>
<proteinExistence type="predicted"/>